<dbReference type="GO" id="GO:0006952">
    <property type="term" value="P:defense response"/>
    <property type="evidence" value="ECO:0007669"/>
    <property type="project" value="InterPro"/>
</dbReference>
<keyword evidence="2" id="KW-1185">Reference proteome</keyword>
<evidence type="ECO:0000259" key="1">
    <source>
        <dbReference type="SMART" id="SM01037"/>
    </source>
</evidence>
<dbReference type="PANTHER" id="PTHR31907">
    <property type="entry name" value="MLP-LIKE PROTEIN 423"/>
    <property type="match status" value="1"/>
</dbReference>
<gene>
    <name evidence="3" type="primary">LOC111022518</name>
</gene>
<dbReference type="OrthoDB" id="1858121at2759"/>
<sequence>MSLFGVLKAEVEIKAAASAFYAICYSKMDQLPEISPDKVKIAGLLDGKTEAAKFEVEAVDEATYSITYRMVEGNHLSYYKTFKILIHAIPKGEGSVVHWGLEYEKFDENIAEPYTFLEYFVNLTKDVDASLGK</sequence>
<dbReference type="Gene3D" id="3.30.530.20">
    <property type="match status" value="1"/>
</dbReference>
<dbReference type="InterPro" id="IPR023393">
    <property type="entry name" value="START-like_dom_sf"/>
</dbReference>
<dbReference type="InterPro" id="IPR000916">
    <property type="entry name" value="Bet_v_I/MLP"/>
</dbReference>
<dbReference type="SUPFAM" id="SSF55961">
    <property type="entry name" value="Bet v1-like"/>
    <property type="match status" value="1"/>
</dbReference>
<dbReference type="AlphaFoldDB" id="A0A6J1DQ34"/>
<evidence type="ECO:0000313" key="2">
    <source>
        <dbReference type="Proteomes" id="UP000504603"/>
    </source>
</evidence>
<dbReference type="KEGG" id="mcha:111022518"/>
<dbReference type="RefSeq" id="XP_022155374.1">
    <property type="nucleotide sequence ID" value="XM_022299682.1"/>
</dbReference>
<organism evidence="2 3">
    <name type="scientific">Momordica charantia</name>
    <name type="common">Bitter gourd</name>
    <name type="synonym">Balsam pear</name>
    <dbReference type="NCBI Taxonomy" id="3673"/>
    <lineage>
        <taxon>Eukaryota</taxon>
        <taxon>Viridiplantae</taxon>
        <taxon>Streptophyta</taxon>
        <taxon>Embryophyta</taxon>
        <taxon>Tracheophyta</taxon>
        <taxon>Spermatophyta</taxon>
        <taxon>Magnoliopsida</taxon>
        <taxon>eudicotyledons</taxon>
        <taxon>Gunneridae</taxon>
        <taxon>Pentapetalae</taxon>
        <taxon>rosids</taxon>
        <taxon>fabids</taxon>
        <taxon>Cucurbitales</taxon>
        <taxon>Cucurbitaceae</taxon>
        <taxon>Momordiceae</taxon>
        <taxon>Momordica</taxon>
    </lineage>
</organism>
<evidence type="ECO:0000313" key="3">
    <source>
        <dbReference type="RefSeq" id="XP_022155374.1"/>
    </source>
</evidence>
<dbReference type="Proteomes" id="UP000504603">
    <property type="component" value="Unplaced"/>
</dbReference>
<dbReference type="InterPro" id="IPR051761">
    <property type="entry name" value="MLP-like_ligand-binding"/>
</dbReference>
<accession>A0A6J1DQ34</accession>
<name>A0A6J1DQ34_MOMCH</name>
<dbReference type="GeneID" id="111022518"/>
<dbReference type="SMART" id="SM01037">
    <property type="entry name" value="Bet_v_1"/>
    <property type="match status" value="1"/>
</dbReference>
<dbReference type="Pfam" id="PF00407">
    <property type="entry name" value="Bet_v_1"/>
    <property type="match status" value="1"/>
</dbReference>
<reference evidence="3" key="1">
    <citation type="submission" date="2025-08" db="UniProtKB">
        <authorList>
            <consortium name="RefSeq"/>
        </authorList>
    </citation>
    <scope>IDENTIFICATION</scope>
    <source>
        <strain evidence="3">OHB3-1</strain>
    </source>
</reference>
<protein>
    <submittedName>
        <fullName evidence="3">MLP-like protein 34</fullName>
    </submittedName>
</protein>
<proteinExistence type="predicted"/>
<feature type="domain" description="Bet v I/Major latex protein" evidence="1">
    <location>
        <begin position="2"/>
        <end position="133"/>
    </location>
</feature>